<evidence type="ECO:0000259" key="7">
    <source>
        <dbReference type="Pfam" id="PF06813"/>
    </source>
</evidence>
<feature type="domain" description="NFD4 C-terminal" evidence="8">
    <location>
        <begin position="342"/>
        <end position="548"/>
    </location>
</feature>
<dbReference type="Pfam" id="PF06813">
    <property type="entry name" value="Nodulin-like"/>
    <property type="match status" value="1"/>
</dbReference>
<feature type="transmembrane region" description="Helical" evidence="6">
    <location>
        <begin position="345"/>
        <end position="364"/>
    </location>
</feature>
<evidence type="ECO:0000256" key="2">
    <source>
        <dbReference type="ARBA" id="ARBA00022692"/>
    </source>
</evidence>
<dbReference type="KEGG" id="csl:COCSUDRAFT_46741"/>
<feature type="transmembrane region" description="Helical" evidence="6">
    <location>
        <begin position="416"/>
        <end position="434"/>
    </location>
</feature>
<feature type="transmembrane region" description="Helical" evidence="6">
    <location>
        <begin position="77"/>
        <end position="97"/>
    </location>
</feature>
<name>I0Z4D6_COCSC</name>
<dbReference type="GO" id="GO:0016020">
    <property type="term" value="C:membrane"/>
    <property type="evidence" value="ECO:0007669"/>
    <property type="project" value="UniProtKB-SubCell"/>
</dbReference>
<feature type="domain" description="Nodulin-like" evidence="7">
    <location>
        <begin position="5"/>
        <end position="263"/>
    </location>
</feature>
<evidence type="ECO:0000256" key="3">
    <source>
        <dbReference type="ARBA" id="ARBA00022989"/>
    </source>
</evidence>
<dbReference type="Proteomes" id="UP000007264">
    <property type="component" value="Unassembled WGS sequence"/>
</dbReference>
<dbReference type="InterPro" id="IPR010658">
    <property type="entry name" value="Nodulin-like"/>
</dbReference>
<dbReference type="PANTHER" id="PTHR21576">
    <property type="entry name" value="UNCHARACTERIZED NODULIN-LIKE PROTEIN"/>
    <property type="match status" value="1"/>
</dbReference>
<dbReference type="InterPro" id="IPR036259">
    <property type="entry name" value="MFS_trans_sf"/>
</dbReference>
<dbReference type="RefSeq" id="XP_005650049.1">
    <property type="nucleotide sequence ID" value="XM_005649992.1"/>
</dbReference>
<dbReference type="InterPro" id="IPR056555">
    <property type="entry name" value="NFD4_C"/>
</dbReference>
<evidence type="ECO:0000259" key="8">
    <source>
        <dbReference type="Pfam" id="PF23262"/>
    </source>
</evidence>
<dbReference type="Pfam" id="PF23262">
    <property type="entry name" value="NFD4_C"/>
    <property type="match status" value="1"/>
</dbReference>
<feature type="transmembrane region" description="Helical" evidence="6">
    <location>
        <begin position="384"/>
        <end position="404"/>
    </location>
</feature>
<feature type="transmembrane region" description="Helical" evidence="6">
    <location>
        <begin position="169"/>
        <end position="193"/>
    </location>
</feature>
<dbReference type="PANTHER" id="PTHR21576:SF158">
    <property type="entry name" value="RIBOSOMAL RNA-PROCESSING PROTEIN 12-LIKE CONSERVED DOMAIN-CONTAINING PROTEIN"/>
    <property type="match status" value="1"/>
</dbReference>
<proteinExistence type="predicted"/>
<dbReference type="AlphaFoldDB" id="I0Z4D6"/>
<dbReference type="GeneID" id="17043507"/>
<evidence type="ECO:0000256" key="5">
    <source>
        <dbReference type="SAM" id="MobiDB-lite"/>
    </source>
</evidence>
<comment type="subcellular location">
    <subcellularLocation>
        <location evidence="1">Membrane</location>
        <topology evidence="1">Multi-pass membrane protein</topology>
    </subcellularLocation>
</comment>
<keyword evidence="3 6" id="KW-1133">Transmembrane helix</keyword>
<protein>
    <submittedName>
        <fullName evidence="9">MFS general substrate transporter</fullName>
    </submittedName>
</protein>
<dbReference type="OrthoDB" id="410267at2759"/>
<dbReference type="EMBL" id="AGSI01000004">
    <property type="protein sequence ID" value="EIE25505.1"/>
    <property type="molecule type" value="Genomic_DNA"/>
</dbReference>
<dbReference type="eggNOG" id="ENOG502QSJM">
    <property type="taxonomic scope" value="Eukaryota"/>
</dbReference>
<feature type="transmembrane region" description="Helical" evidence="6">
    <location>
        <begin position="440"/>
        <end position="458"/>
    </location>
</feature>
<feature type="region of interest" description="Disordered" evidence="5">
    <location>
        <begin position="272"/>
        <end position="332"/>
    </location>
</feature>
<accession>I0Z4D6</accession>
<keyword evidence="10" id="KW-1185">Reference proteome</keyword>
<feature type="transmembrane region" description="Helical" evidence="6">
    <location>
        <begin position="478"/>
        <end position="499"/>
    </location>
</feature>
<feature type="transmembrane region" description="Helical" evidence="6">
    <location>
        <begin position="247"/>
        <end position="265"/>
    </location>
</feature>
<gene>
    <name evidence="9" type="ORF">COCSUDRAFT_46741</name>
</gene>
<evidence type="ECO:0000313" key="9">
    <source>
        <dbReference type="EMBL" id="EIE25505.1"/>
    </source>
</evidence>
<evidence type="ECO:0000256" key="1">
    <source>
        <dbReference type="ARBA" id="ARBA00004141"/>
    </source>
</evidence>
<evidence type="ECO:0000256" key="6">
    <source>
        <dbReference type="SAM" id="Phobius"/>
    </source>
</evidence>
<organism evidence="9 10">
    <name type="scientific">Coccomyxa subellipsoidea (strain C-169)</name>
    <name type="common">Green microalga</name>
    <dbReference type="NCBI Taxonomy" id="574566"/>
    <lineage>
        <taxon>Eukaryota</taxon>
        <taxon>Viridiplantae</taxon>
        <taxon>Chlorophyta</taxon>
        <taxon>core chlorophytes</taxon>
        <taxon>Trebouxiophyceae</taxon>
        <taxon>Trebouxiophyceae incertae sedis</taxon>
        <taxon>Coccomyxaceae</taxon>
        <taxon>Coccomyxa</taxon>
        <taxon>Coccomyxa subellipsoidea</taxon>
    </lineage>
</organism>
<keyword evidence="2 6" id="KW-0812">Transmembrane</keyword>
<sequence>MYVNKWATNVAAVFLQICGGLCYTFSLYSPALKEAFGFTQPQLETLGSCLVSGGYFSWIPGLTYDYLRHHHKFGPRLIAAWGCLNHFVGFFMVWAAAKGYVSLPYWVLAAFALLGSSAVVFLDSAAIVTCMRNFPNERGNVGGTLKSFLGVSASLASSIYLGAYQPDGLSFLLFVAVLPLFVAVLTVPLLNHVPYVEQAEITHDHWYLSTGGRFLATYAVAGAIVVYQLITASVSEVYPYSMSQQRGIMIGVILLLFLVLLTPLGSGGLTSRPAPLPAFENSERREEGGEDVESAQLLGNREGKQEGPSRRGPSAEQRYPSSTNLQPAEGEGMPEYTLPQCLVSLNYWMLWSALMVGMGAGFTMLNNLGQMVEALGGRREGQGIYVLLFTTLNTVGRMVGGYVPERLLHARGTPRTIFAVVASLMTCVAALLSAFTSLRWLLACAMMLGFVFGWHWSLMPVLTSELFGLHHFASNHAVMHLAPTVGGFLCSAMLAGNVYDIRGTAHDDPYGTCYGSDCYRLSFLVISGMAALQSVASYWLYVRTREVYNEEFKRLRRFEQEVLGSTET</sequence>
<keyword evidence="4 6" id="KW-0472">Membrane</keyword>
<evidence type="ECO:0000313" key="10">
    <source>
        <dbReference type="Proteomes" id="UP000007264"/>
    </source>
</evidence>
<dbReference type="Gene3D" id="1.20.1250.20">
    <property type="entry name" value="MFS general substrate transporter like domains"/>
    <property type="match status" value="2"/>
</dbReference>
<dbReference type="SUPFAM" id="SSF103473">
    <property type="entry name" value="MFS general substrate transporter"/>
    <property type="match status" value="1"/>
</dbReference>
<feature type="transmembrane region" description="Helical" evidence="6">
    <location>
        <begin position="103"/>
        <end position="122"/>
    </location>
</feature>
<comment type="caution">
    <text evidence="9">The sequence shown here is derived from an EMBL/GenBank/DDBJ whole genome shotgun (WGS) entry which is preliminary data.</text>
</comment>
<evidence type="ECO:0000256" key="4">
    <source>
        <dbReference type="ARBA" id="ARBA00023136"/>
    </source>
</evidence>
<reference evidence="9 10" key="1">
    <citation type="journal article" date="2012" name="Genome Biol.">
        <title>The genome of the polar eukaryotic microalga coccomyxa subellipsoidea reveals traits of cold adaptation.</title>
        <authorList>
            <person name="Blanc G."/>
            <person name="Agarkova I."/>
            <person name="Grimwood J."/>
            <person name="Kuo A."/>
            <person name="Brueggeman A."/>
            <person name="Dunigan D."/>
            <person name="Gurnon J."/>
            <person name="Ladunga I."/>
            <person name="Lindquist E."/>
            <person name="Lucas S."/>
            <person name="Pangilinan J."/>
            <person name="Proschold T."/>
            <person name="Salamov A."/>
            <person name="Schmutz J."/>
            <person name="Weeks D."/>
            <person name="Yamada T."/>
            <person name="Claverie J.M."/>
            <person name="Grigoriev I."/>
            <person name="Van Etten J."/>
            <person name="Lomsadze A."/>
            <person name="Borodovsky M."/>
        </authorList>
    </citation>
    <scope>NUCLEOTIDE SEQUENCE [LARGE SCALE GENOMIC DNA]</scope>
    <source>
        <strain evidence="9 10">C-169</strain>
    </source>
</reference>
<feature type="transmembrane region" description="Helical" evidence="6">
    <location>
        <begin position="6"/>
        <end position="28"/>
    </location>
</feature>
<feature type="transmembrane region" description="Helical" evidence="6">
    <location>
        <begin position="214"/>
        <end position="235"/>
    </location>
</feature>
<feature type="transmembrane region" description="Helical" evidence="6">
    <location>
        <begin position="519"/>
        <end position="541"/>
    </location>
</feature>